<feature type="compositionally biased region" description="Polar residues" evidence="11">
    <location>
        <begin position="1885"/>
        <end position="1897"/>
    </location>
</feature>
<dbReference type="InterPro" id="IPR013087">
    <property type="entry name" value="Znf_C2H2_type"/>
</dbReference>
<evidence type="ECO:0000256" key="1">
    <source>
        <dbReference type="ARBA" id="ARBA00004496"/>
    </source>
</evidence>
<feature type="compositionally biased region" description="Pro residues" evidence="11">
    <location>
        <begin position="2167"/>
        <end position="2179"/>
    </location>
</feature>
<protein>
    <recommendedName>
        <fullName evidence="2">Hepatocyte growth factor-regulated tyrosine kinase substrate</fullName>
    </recommendedName>
</protein>
<dbReference type="InterPro" id="IPR012934">
    <property type="entry name" value="Znf_AD"/>
</dbReference>
<dbReference type="CDD" id="cd21387">
    <property type="entry name" value="GAT_Hrs"/>
    <property type="match status" value="1"/>
</dbReference>
<dbReference type="Gene3D" id="3.30.160.60">
    <property type="entry name" value="Classic Zinc Finger"/>
    <property type="match status" value="3"/>
</dbReference>
<dbReference type="GO" id="GO:0015074">
    <property type="term" value="P:DNA integration"/>
    <property type="evidence" value="ECO:0007669"/>
    <property type="project" value="InterPro"/>
</dbReference>
<accession>A0A8J6L9Q1</accession>
<dbReference type="SMART" id="SM00288">
    <property type="entry name" value="VHS"/>
    <property type="match status" value="1"/>
</dbReference>
<keyword evidence="6 9" id="KW-0863">Zinc-finger</keyword>
<dbReference type="PROSITE" id="PS50179">
    <property type="entry name" value="VHS"/>
    <property type="match status" value="1"/>
</dbReference>
<evidence type="ECO:0000313" key="17">
    <source>
        <dbReference type="Proteomes" id="UP000719412"/>
    </source>
</evidence>
<dbReference type="InterPro" id="IPR000306">
    <property type="entry name" value="Znf_FYVE"/>
</dbReference>
<dbReference type="Pfam" id="PF01363">
    <property type="entry name" value="FYVE"/>
    <property type="match status" value="1"/>
</dbReference>
<name>A0A8J6L9Q1_TENMO</name>
<reference evidence="16" key="2">
    <citation type="submission" date="2021-08" db="EMBL/GenBank/DDBJ databases">
        <authorList>
            <person name="Eriksson T."/>
        </authorList>
    </citation>
    <scope>NUCLEOTIDE SEQUENCE</scope>
    <source>
        <strain evidence="16">Stoneville</strain>
        <tissue evidence="16">Whole head</tissue>
    </source>
</reference>
<evidence type="ECO:0000256" key="3">
    <source>
        <dbReference type="ARBA" id="ARBA00022490"/>
    </source>
</evidence>
<dbReference type="SUPFAM" id="SSF57903">
    <property type="entry name" value="FYVE/PHD zinc finger"/>
    <property type="match status" value="1"/>
</dbReference>
<dbReference type="Pfam" id="PF12210">
    <property type="entry name" value="Hrs_helical"/>
    <property type="match status" value="1"/>
</dbReference>
<dbReference type="GO" id="GO:0035091">
    <property type="term" value="F:phosphatidylinositol binding"/>
    <property type="evidence" value="ECO:0007669"/>
    <property type="project" value="InterPro"/>
</dbReference>
<evidence type="ECO:0000256" key="5">
    <source>
        <dbReference type="ARBA" id="ARBA00022723"/>
    </source>
</evidence>
<dbReference type="PANTHER" id="PTHR46275">
    <property type="entry name" value="HEPATOCYTE GROWTH FACTOR-REGULATED TYROSINE KINASE SUBSTRATE"/>
    <property type="match status" value="1"/>
</dbReference>
<dbReference type="PROSITE" id="PS50330">
    <property type="entry name" value="UIM"/>
    <property type="match status" value="1"/>
</dbReference>
<dbReference type="Gene3D" id="1.10.443.10">
    <property type="entry name" value="Intergrase catalytic core"/>
    <property type="match status" value="2"/>
</dbReference>
<evidence type="ECO:0000259" key="14">
    <source>
        <dbReference type="PROSITE" id="PS50178"/>
    </source>
</evidence>
<evidence type="ECO:0000256" key="9">
    <source>
        <dbReference type="PROSITE-ProRule" id="PRU00042"/>
    </source>
</evidence>
<dbReference type="InterPro" id="IPR008942">
    <property type="entry name" value="ENTH_VHS"/>
</dbReference>
<dbReference type="SUPFAM" id="SSF57667">
    <property type="entry name" value="beta-beta-alpha zinc fingers"/>
    <property type="match status" value="3"/>
</dbReference>
<dbReference type="InterPro" id="IPR003903">
    <property type="entry name" value="UIM_dom"/>
</dbReference>
<dbReference type="Proteomes" id="UP000719412">
    <property type="component" value="Unassembled WGS sequence"/>
</dbReference>
<feature type="coiled-coil region" evidence="10">
    <location>
        <begin position="2068"/>
        <end position="2154"/>
    </location>
</feature>
<keyword evidence="8" id="KW-0233">DNA recombination</keyword>
<evidence type="ECO:0000256" key="2">
    <source>
        <dbReference type="ARBA" id="ARBA00015450"/>
    </source>
</evidence>
<feature type="domain" description="FYVE-type" evidence="14">
    <location>
        <begin position="1803"/>
        <end position="1863"/>
    </location>
</feature>
<keyword evidence="3" id="KW-0963">Cytoplasm</keyword>
<keyword evidence="4" id="KW-0597">Phosphoprotein</keyword>
<evidence type="ECO:0000256" key="11">
    <source>
        <dbReference type="SAM" id="MobiDB-lite"/>
    </source>
</evidence>
<evidence type="ECO:0000256" key="10">
    <source>
        <dbReference type="SAM" id="Coils"/>
    </source>
</evidence>
<dbReference type="GO" id="GO:0003677">
    <property type="term" value="F:DNA binding"/>
    <property type="evidence" value="ECO:0007669"/>
    <property type="project" value="InterPro"/>
</dbReference>
<dbReference type="CDD" id="cd03569">
    <property type="entry name" value="VHS_Hrs"/>
    <property type="match status" value="1"/>
</dbReference>
<feature type="compositionally biased region" description="Pro residues" evidence="11">
    <location>
        <begin position="2238"/>
        <end position="2256"/>
    </location>
</feature>
<dbReference type="SUPFAM" id="SSF48464">
    <property type="entry name" value="ENTH/VHS domain"/>
    <property type="match status" value="1"/>
</dbReference>
<feature type="region of interest" description="Disordered" evidence="11">
    <location>
        <begin position="2160"/>
        <end position="2283"/>
    </location>
</feature>
<feature type="domain" description="C2H2-type" evidence="13">
    <location>
        <begin position="1569"/>
        <end position="1596"/>
    </location>
</feature>
<comment type="caution">
    <text evidence="16">The sequence shown here is derived from an EMBL/GenBank/DDBJ whole genome shotgun (WGS) entry which is preliminary data.</text>
</comment>
<proteinExistence type="predicted"/>
<keyword evidence="17" id="KW-1185">Reference proteome</keyword>
<reference evidence="16" key="1">
    <citation type="journal article" date="2020" name="J Insects Food Feed">
        <title>The yellow mealworm (Tenebrio molitor) genome: a resource for the emerging insects as food and feed industry.</title>
        <authorList>
            <person name="Eriksson T."/>
            <person name="Andere A."/>
            <person name="Kelstrup H."/>
            <person name="Emery V."/>
            <person name="Picard C."/>
        </authorList>
    </citation>
    <scope>NUCLEOTIDE SEQUENCE</scope>
    <source>
        <strain evidence="16">Stoneville</strain>
        <tissue evidence="16">Whole head</tissue>
    </source>
</reference>
<feature type="transmembrane region" description="Helical" evidence="12">
    <location>
        <begin position="1120"/>
        <end position="1147"/>
    </location>
</feature>
<evidence type="ECO:0000256" key="12">
    <source>
        <dbReference type="SAM" id="Phobius"/>
    </source>
</evidence>
<dbReference type="SMART" id="SM00868">
    <property type="entry name" value="zf-AD"/>
    <property type="match status" value="1"/>
</dbReference>
<dbReference type="InterPro" id="IPR013083">
    <property type="entry name" value="Znf_RING/FYVE/PHD"/>
</dbReference>
<evidence type="ECO:0000256" key="4">
    <source>
        <dbReference type="ARBA" id="ARBA00022553"/>
    </source>
</evidence>
<dbReference type="PROSITE" id="PS00028">
    <property type="entry name" value="ZINC_FINGER_C2H2_1"/>
    <property type="match status" value="6"/>
</dbReference>
<feature type="domain" description="C2H2-type" evidence="13">
    <location>
        <begin position="1539"/>
        <end position="1567"/>
    </location>
</feature>
<dbReference type="GO" id="GO:0032456">
    <property type="term" value="P:endocytic recycling"/>
    <property type="evidence" value="ECO:0007669"/>
    <property type="project" value="TreeGrafter"/>
</dbReference>
<dbReference type="InterPro" id="IPR024641">
    <property type="entry name" value="HRS_helical"/>
</dbReference>
<feature type="compositionally biased region" description="Low complexity" evidence="11">
    <location>
        <begin position="1978"/>
        <end position="1990"/>
    </location>
</feature>
<keyword evidence="12" id="KW-0812">Transmembrane</keyword>
<dbReference type="SUPFAM" id="SSF53850">
    <property type="entry name" value="Periplasmic binding protein-like II"/>
    <property type="match status" value="1"/>
</dbReference>
<feature type="transmembrane region" description="Helical" evidence="12">
    <location>
        <begin position="1173"/>
        <end position="1192"/>
    </location>
</feature>
<evidence type="ECO:0000256" key="8">
    <source>
        <dbReference type="ARBA" id="ARBA00023172"/>
    </source>
</evidence>
<dbReference type="SUPFAM" id="SSF56349">
    <property type="entry name" value="DNA breaking-rejoining enzymes"/>
    <property type="match status" value="2"/>
</dbReference>
<dbReference type="GO" id="GO:0005769">
    <property type="term" value="C:early endosome"/>
    <property type="evidence" value="ECO:0007669"/>
    <property type="project" value="TreeGrafter"/>
</dbReference>
<feature type="region of interest" description="Disordered" evidence="11">
    <location>
        <begin position="1869"/>
        <end position="1908"/>
    </location>
</feature>
<dbReference type="GO" id="GO:0008270">
    <property type="term" value="F:zinc ion binding"/>
    <property type="evidence" value="ECO:0007669"/>
    <property type="project" value="UniProtKB-KW"/>
</dbReference>
<evidence type="ECO:0000256" key="7">
    <source>
        <dbReference type="ARBA" id="ARBA00022833"/>
    </source>
</evidence>
<dbReference type="SMART" id="SM00064">
    <property type="entry name" value="FYVE"/>
    <property type="match status" value="1"/>
</dbReference>
<dbReference type="Gene3D" id="1.20.5.1940">
    <property type="match status" value="1"/>
</dbReference>
<dbReference type="GO" id="GO:0031623">
    <property type="term" value="P:receptor internalization"/>
    <property type="evidence" value="ECO:0007669"/>
    <property type="project" value="TreeGrafter"/>
</dbReference>
<keyword evidence="5" id="KW-0479">Metal-binding</keyword>
<keyword evidence="12" id="KW-0472">Membrane</keyword>
<evidence type="ECO:0000259" key="15">
    <source>
        <dbReference type="PROSITE" id="PS50179"/>
    </source>
</evidence>
<dbReference type="InterPro" id="IPR002014">
    <property type="entry name" value="VHS_dom"/>
</dbReference>
<dbReference type="InterPro" id="IPR017073">
    <property type="entry name" value="HGS/VPS27"/>
</dbReference>
<dbReference type="InterPro" id="IPR011010">
    <property type="entry name" value="DNA_brk_join_enz"/>
</dbReference>
<dbReference type="InterPro" id="IPR013762">
    <property type="entry name" value="Integrase-like_cat_sf"/>
</dbReference>
<evidence type="ECO:0000313" key="16">
    <source>
        <dbReference type="EMBL" id="KAH0812167.1"/>
    </source>
</evidence>
<dbReference type="InterPro" id="IPR036236">
    <property type="entry name" value="Znf_C2H2_sf"/>
</dbReference>
<keyword evidence="12" id="KW-1133">Transmembrane helix</keyword>
<dbReference type="PANTHER" id="PTHR46275:SF1">
    <property type="entry name" value="HEPATOCYTE GROWTH FACTOR-REGULATED TYROSINE KINASE SUBSTRATE"/>
    <property type="match status" value="1"/>
</dbReference>
<dbReference type="PROSITE" id="PS50178">
    <property type="entry name" value="ZF_FYVE"/>
    <property type="match status" value="1"/>
</dbReference>
<dbReference type="InterPro" id="IPR011011">
    <property type="entry name" value="Znf_FYVE_PHD"/>
</dbReference>
<dbReference type="Gene3D" id="3.40.190.10">
    <property type="entry name" value="Periplasmic binding protein-like II"/>
    <property type="match status" value="1"/>
</dbReference>
<dbReference type="Pfam" id="PF00790">
    <property type="entry name" value="VHS"/>
    <property type="match status" value="1"/>
</dbReference>
<feature type="domain" description="C2H2-type" evidence="13">
    <location>
        <begin position="1625"/>
        <end position="1653"/>
    </location>
</feature>
<dbReference type="Gene3D" id="3.30.40.10">
    <property type="entry name" value="Zinc/RING finger domain, C3HC4 (zinc finger)"/>
    <property type="match status" value="1"/>
</dbReference>
<organism evidence="16 17">
    <name type="scientific">Tenebrio molitor</name>
    <name type="common">Yellow mealworm beetle</name>
    <dbReference type="NCBI Taxonomy" id="7067"/>
    <lineage>
        <taxon>Eukaryota</taxon>
        <taxon>Metazoa</taxon>
        <taxon>Ecdysozoa</taxon>
        <taxon>Arthropoda</taxon>
        <taxon>Hexapoda</taxon>
        <taxon>Insecta</taxon>
        <taxon>Pterygota</taxon>
        <taxon>Neoptera</taxon>
        <taxon>Endopterygota</taxon>
        <taxon>Coleoptera</taxon>
        <taxon>Polyphaga</taxon>
        <taxon>Cucujiformia</taxon>
        <taxon>Tenebrionidae</taxon>
        <taxon>Tenebrio</taxon>
    </lineage>
</organism>
<evidence type="ECO:0000256" key="6">
    <source>
        <dbReference type="ARBA" id="ARBA00022771"/>
    </source>
</evidence>
<feature type="domain" description="VHS" evidence="15">
    <location>
        <begin position="1658"/>
        <end position="1786"/>
    </location>
</feature>
<feature type="domain" description="C2H2-type" evidence="13">
    <location>
        <begin position="1597"/>
        <end position="1624"/>
    </location>
</feature>
<keyword evidence="7" id="KW-0862">Zinc</keyword>
<dbReference type="EMBL" id="JABDTM020026238">
    <property type="protein sequence ID" value="KAH0812167.1"/>
    <property type="molecule type" value="Genomic_DNA"/>
</dbReference>
<dbReference type="GO" id="GO:0043130">
    <property type="term" value="F:ubiquitin binding"/>
    <property type="evidence" value="ECO:0007669"/>
    <property type="project" value="InterPro"/>
</dbReference>
<sequence>MIGTQTRENLRPIKSAWDLRDSVRCIHGYTRYCMSLEEREHFKTLFHGTVLMVESLCRNETYQEEYLKYAPCMKKVEKQNEVCLNRYTTAMKAIDSQTRDEATEDPDLVTYQKRKREAADEGIRKVCCAFQEYVECSTHTMRRACGEDAAQFSRDFLDRISSSLIRFVRHFMRSYSTQKPLKSCEKPPVKFLQVAVLFTLSRVRQKRVRTDVGGRVVVIEDVFAAADRVRCVSVLREISKDDQRRERMERAFSLLQESVKSVEKYCPQRQTCSDCMENHQLPQSTGLDKMLNGHAYSRAVRAHILTNLILAGIILDEVDLTGKERAETESERSLILFVKENRTYQSLRAKFKTALHNLEGNMQYVFHDVCHIQIITYFYGWCTALETLGPWCLPDKKLVVPREKLERQRLKMLFFSPLMTTKANLLREKLLPVKSKAAYEKVYASFCYWRENNKVSAVTEEVILAYLDEKQETLSPASLWPHYSMLKSSLKVKENLCIEKFCSVTAYLKQINVGHHAKKSKVLSREHIEKFLLETADETYLFVKAALIFGIAGACRRKELCDLTPVGINTFGQLPSKIATYLKFEDPKTYTGHCFRRSSATLLAAGGGDLVSLKRHGGWRSSTVAEGYIEDCVEERIKIARKVFGVSIKMSDSNDPEITEAANAAIAGLLPKKSKEVYEHTYHIFSEWYKGKKCPGKVNENILLAYFVAKSKTMKSSTLWSTYSMLKATINIKHNIDISKFNKLVPFLKRMSDNYKPKKSKTFTREEVNKFLLEAEDETYLFMKVLLIMGISGAMRREELTKMTIDNIQEKEDLIIVEVPDTKTKIDRSANISPEKMKNQKFLTVCLDSIVGSLENRRVIYAINLDLRLKSPVIRINTTKESTTWFKFEKSDVCIINSNNDNLSLHLTNLFTNPNINPRGTFLVVTNKVDSSLFSAAADYYITNLIVIEKGLQARQEIYSYAPYLRESVNNPDVEFFHLGSCVRGALDDHFNFSFNSSPRKWTNTTVQILNNMSPPYSLCPKCLTERGIEIEIFDIIAKKLEFTPNYTRKNEFMLWGEKVNGSYDHIYGDLQGRKGDMVVGAFHHKSEEEQDFDMTFFYMEDGVFWVVPKAKIVPLWKRFTLIFTITVYLTILSSFFLIVMVCHAFYRQPFLPCLLMLYQILLECSVPKIPKYFRAVVFILIPSCLVISTIFKSKLMVVMSKNSYDHQIDSLSDIVHSNLLINIDDFIASFYRDYSNSDEEHIWKNYVQCGNHSVCVERTAERQDSVTCSFQRSHEYSSHNYVDSTDSNCISEVCRICFRSLNNEEIIKLYGETTQQDATQLKDMLEVVLPDLDLEIYPETVLCTKCTELLAYSYQLKKTWLVTEEKLKKLVEQKKGLTNREADLIIVAKPVESSEKKTNCASGGQECEEGSMSAEKTDGDESAVIDLLLHKLQTRDQKLPVETSVFYGELKKGEVSIKPLSAVRRKKKYRVSHARPYMCEKCGVTYKVLRALKRHVQNHSRPSKSRRKVQQRMMCELCGQFFLNSHRLQVHYNIHKSHECATCHKVFPHNFQLQQHIRHRHLKQYNRVQCHLCGKQLSSRASFNGHMLSHKAKKSHQCNICDMRFHFPSKLKLHLRRHCADKIHSCEYCGKAIKYEKHLKQHIKIYHMNLGKFVYKATSHLLMEPDWPSILQLCDLIRQNDVQPKYALASIKKKLFSPNQHTTLYALLVLESMVKNCGYPLHEELTTRPFCDTLYELAKTTTHENVRQKLFELIQAWNFAFRKSPKHGALKDTMILMKSDGYKFPTFRESDAMFSADSAPEWADGDVCHRCRIAFGLLQRKHHCRACGQVFCNQCSQKSTTLPKYGIEKEVRVCDACYDQATKPTAASKAAAEKQESELPPEYLNSSLAQQSQTPPRKSDEELREEEELQLAIAISQSEAEAKEKEKEKFKMVNTYKAPIERSPSPVEEQTNPELARYLNRSYWESIQQNESSEVRATSPSAPATAPTTEVKPKHKENGVVDNDLEEFITTLKSQVEIFINRMKSNSSRGRSIANDTSVQTLFLNITAMHSKLLRYIQQHDDSRLHYERLQDKLTQVKDARAALDDLREEHREKLRREAEEAERQRQLQMAHKLEIMRKKKQEYLQYQRQLALQRIQEQEREMQMRQEHQKQQYLMGYMGSNQFTPQPPPNSAPPPTPSYHGYQYGPMLQQNPPQMGHPGVPPQIAHQMPPGPPPQSHFQQMPNYGVHQINSQPMMSPMPGPGPIPMQAPPPNQPPQGQFPQPPQQGEKTEARTAELISFDD</sequence>
<gene>
    <name evidence="16" type="ORF">GEV33_010624</name>
</gene>
<comment type="subcellular location">
    <subcellularLocation>
        <location evidence="1">Cytoplasm</location>
    </subcellularLocation>
</comment>
<feature type="domain" description="C2H2-type" evidence="13">
    <location>
        <begin position="1514"/>
        <end position="1541"/>
    </location>
</feature>
<keyword evidence="10" id="KW-0175">Coiled coil</keyword>
<evidence type="ECO:0000259" key="13">
    <source>
        <dbReference type="PROSITE" id="PS50157"/>
    </source>
</evidence>
<dbReference type="InterPro" id="IPR017455">
    <property type="entry name" value="Znf_FYVE-rel"/>
</dbReference>
<feature type="domain" description="C2H2-type" evidence="13">
    <location>
        <begin position="1478"/>
        <end position="1505"/>
    </location>
</feature>
<dbReference type="SMART" id="SM00355">
    <property type="entry name" value="ZnF_C2H2"/>
    <property type="match status" value="6"/>
</dbReference>
<dbReference type="Gene3D" id="1.25.40.90">
    <property type="match status" value="1"/>
</dbReference>
<dbReference type="GO" id="GO:0005634">
    <property type="term" value="C:nucleus"/>
    <property type="evidence" value="ECO:0007669"/>
    <property type="project" value="InterPro"/>
</dbReference>
<dbReference type="CDD" id="cd15720">
    <property type="entry name" value="FYVE_Hrs"/>
    <property type="match status" value="1"/>
</dbReference>
<dbReference type="PROSITE" id="PS50157">
    <property type="entry name" value="ZINC_FINGER_C2H2_2"/>
    <property type="match status" value="6"/>
</dbReference>
<feature type="region of interest" description="Disordered" evidence="11">
    <location>
        <begin position="1397"/>
        <end position="1416"/>
    </location>
</feature>
<dbReference type="GO" id="GO:0006310">
    <property type="term" value="P:DNA recombination"/>
    <property type="evidence" value="ECO:0007669"/>
    <property type="project" value="UniProtKB-KW"/>
</dbReference>
<feature type="region of interest" description="Disordered" evidence="11">
    <location>
        <begin position="1970"/>
        <end position="1999"/>
    </location>
</feature>